<keyword evidence="1 5" id="KW-0853">WD repeat</keyword>
<feature type="repeat" description="WD" evidence="5">
    <location>
        <begin position="232"/>
        <end position="266"/>
    </location>
</feature>
<dbReference type="PROSITE" id="PS50082">
    <property type="entry name" value="WD_REPEATS_2"/>
    <property type="match status" value="6"/>
</dbReference>
<protein>
    <submittedName>
        <fullName evidence="7">WD40 repeat-like protein</fullName>
    </submittedName>
</protein>
<dbReference type="PROSITE" id="PS00678">
    <property type="entry name" value="WD_REPEATS_1"/>
    <property type="match status" value="3"/>
</dbReference>
<dbReference type="OrthoDB" id="1068471at2759"/>
<dbReference type="SUPFAM" id="SSF50978">
    <property type="entry name" value="WD40 repeat-like"/>
    <property type="match status" value="1"/>
</dbReference>
<dbReference type="GO" id="GO:0071013">
    <property type="term" value="C:catalytic step 2 spliceosome"/>
    <property type="evidence" value="ECO:0007669"/>
    <property type="project" value="TreeGrafter"/>
</dbReference>
<dbReference type="PROSITE" id="PS50294">
    <property type="entry name" value="WD_REPEATS_REGION"/>
    <property type="match status" value="4"/>
</dbReference>
<feature type="repeat" description="WD" evidence="5">
    <location>
        <begin position="106"/>
        <end position="147"/>
    </location>
</feature>
<evidence type="ECO:0000256" key="2">
    <source>
        <dbReference type="ARBA" id="ARBA00022664"/>
    </source>
</evidence>
<name>A0A3N4KFN2_9PEZI</name>
<accession>A0A3N4KFN2</accession>
<evidence type="ECO:0000256" key="6">
    <source>
        <dbReference type="SAM" id="MobiDB-lite"/>
    </source>
</evidence>
<dbReference type="Proteomes" id="UP000277580">
    <property type="component" value="Unassembled WGS sequence"/>
</dbReference>
<dbReference type="InterPro" id="IPR001680">
    <property type="entry name" value="WD40_rpt"/>
</dbReference>
<dbReference type="CDD" id="cd00200">
    <property type="entry name" value="WD40"/>
    <property type="match status" value="1"/>
</dbReference>
<dbReference type="GO" id="GO:0006397">
    <property type="term" value="P:mRNA processing"/>
    <property type="evidence" value="ECO:0007669"/>
    <property type="project" value="UniProtKB-KW"/>
</dbReference>
<evidence type="ECO:0000256" key="3">
    <source>
        <dbReference type="ARBA" id="ARBA00022737"/>
    </source>
</evidence>
<reference evidence="7 8" key="1">
    <citation type="journal article" date="2018" name="Nat. Ecol. Evol.">
        <title>Pezizomycetes genomes reveal the molecular basis of ectomycorrhizal truffle lifestyle.</title>
        <authorList>
            <person name="Murat C."/>
            <person name="Payen T."/>
            <person name="Noel B."/>
            <person name="Kuo A."/>
            <person name="Morin E."/>
            <person name="Chen J."/>
            <person name="Kohler A."/>
            <person name="Krizsan K."/>
            <person name="Balestrini R."/>
            <person name="Da Silva C."/>
            <person name="Montanini B."/>
            <person name="Hainaut M."/>
            <person name="Levati E."/>
            <person name="Barry K.W."/>
            <person name="Belfiori B."/>
            <person name="Cichocki N."/>
            <person name="Clum A."/>
            <person name="Dockter R.B."/>
            <person name="Fauchery L."/>
            <person name="Guy J."/>
            <person name="Iotti M."/>
            <person name="Le Tacon F."/>
            <person name="Lindquist E.A."/>
            <person name="Lipzen A."/>
            <person name="Malagnac F."/>
            <person name="Mello A."/>
            <person name="Molinier V."/>
            <person name="Miyauchi S."/>
            <person name="Poulain J."/>
            <person name="Riccioni C."/>
            <person name="Rubini A."/>
            <person name="Sitrit Y."/>
            <person name="Splivallo R."/>
            <person name="Traeger S."/>
            <person name="Wang M."/>
            <person name="Zifcakova L."/>
            <person name="Wipf D."/>
            <person name="Zambonelli A."/>
            <person name="Paolocci F."/>
            <person name="Nowrousian M."/>
            <person name="Ottonello S."/>
            <person name="Baldrian P."/>
            <person name="Spatafora J.W."/>
            <person name="Henrissat B."/>
            <person name="Nagy L.G."/>
            <person name="Aury J.M."/>
            <person name="Wincker P."/>
            <person name="Grigoriev I.V."/>
            <person name="Bonfante P."/>
            <person name="Martin F.M."/>
        </authorList>
    </citation>
    <scope>NUCLEOTIDE SEQUENCE [LARGE SCALE GENOMIC DNA]</scope>
    <source>
        <strain evidence="7 8">CCBAS932</strain>
    </source>
</reference>
<feature type="repeat" description="WD" evidence="5">
    <location>
        <begin position="148"/>
        <end position="190"/>
    </location>
</feature>
<proteinExistence type="predicted"/>
<dbReference type="InterPro" id="IPR015943">
    <property type="entry name" value="WD40/YVTN_repeat-like_dom_sf"/>
</dbReference>
<keyword evidence="2" id="KW-0507">mRNA processing</keyword>
<dbReference type="STRING" id="1392247.A0A3N4KFN2"/>
<dbReference type="PRINTS" id="PR00320">
    <property type="entry name" value="GPROTEINBRPT"/>
</dbReference>
<evidence type="ECO:0000256" key="1">
    <source>
        <dbReference type="ARBA" id="ARBA00022574"/>
    </source>
</evidence>
<gene>
    <name evidence="7" type="ORF">P167DRAFT_512542</name>
</gene>
<evidence type="ECO:0000256" key="5">
    <source>
        <dbReference type="PROSITE-ProRule" id="PRU00221"/>
    </source>
</evidence>
<feature type="compositionally biased region" description="Basic and acidic residues" evidence="6">
    <location>
        <begin position="1"/>
        <end position="10"/>
    </location>
</feature>
<dbReference type="Gene3D" id="2.130.10.10">
    <property type="entry name" value="YVTN repeat-like/Quinoprotein amine dehydrogenase"/>
    <property type="match status" value="1"/>
</dbReference>
<organism evidence="7 8">
    <name type="scientific">Morchella conica CCBAS932</name>
    <dbReference type="NCBI Taxonomy" id="1392247"/>
    <lineage>
        <taxon>Eukaryota</taxon>
        <taxon>Fungi</taxon>
        <taxon>Dikarya</taxon>
        <taxon>Ascomycota</taxon>
        <taxon>Pezizomycotina</taxon>
        <taxon>Pezizomycetes</taxon>
        <taxon>Pezizales</taxon>
        <taxon>Morchellaceae</taxon>
        <taxon>Morchella</taxon>
    </lineage>
</organism>
<feature type="region of interest" description="Disordered" evidence="6">
    <location>
        <begin position="1"/>
        <end position="25"/>
    </location>
</feature>
<evidence type="ECO:0000313" key="8">
    <source>
        <dbReference type="Proteomes" id="UP000277580"/>
    </source>
</evidence>
<evidence type="ECO:0000313" key="7">
    <source>
        <dbReference type="EMBL" id="RPB08152.1"/>
    </source>
</evidence>
<dbReference type="GO" id="GO:0008380">
    <property type="term" value="P:RNA splicing"/>
    <property type="evidence" value="ECO:0007669"/>
    <property type="project" value="UniProtKB-KW"/>
</dbReference>
<dbReference type="EMBL" id="ML119167">
    <property type="protein sequence ID" value="RPB08152.1"/>
    <property type="molecule type" value="Genomic_DNA"/>
</dbReference>
<dbReference type="InParanoid" id="A0A3N4KFN2"/>
<dbReference type="FunCoup" id="A0A3N4KFN2">
    <property type="interactions" value="63"/>
</dbReference>
<dbReference type="SMART" id="SM00320">
    <property type="entry name" value="WD40"/>
    <property type="match status" value="7"/>
</dbReference>
<dbReference type="Pfam" id="PF00400">
    <property type="entry name" value="WD40"/>
    <property type="match status" value="7"/>
</dbReference>
<keyword evidence="8" id="KW-1185">Reference proteome</keyword>
<keyword evidence="3" id="KW-0677">Repeat</keyword>
<dbReference type="InterPro" id="IPR052234">
    <property type="entry name" value="U5_snRNP_Component"/>
</dbReference>
<sequence length="361" mass="38732">MASSDKRKAPEAFGTNQLVKRTKTPVTEGASTAVSVVGSSAGNGALIQAVPRTSALQAPIMELTGHSKEVFAVRFDPTGQNIASGSADRSILVWKTYGDCPNYLSLTGHKGPVLDLQWSRDSAIIFSASTDAMLASWDVENGQRIRRYVGHEDIVNALDVTRRGPELIVSASDDGTIGIWDPRQKECIDYLDTKFPVTSVAISEAGNELFSGGIDNDIKAWDLRKRAVAYTLRGHTDTVTSLSVSPDGQALLSNSMDSTVRTWDIRAFAPANRLISIFEGAPSGIEKNLIRASWSPKGDKIGAGSGDGSVAVWEAESRKLLYKLPGHRGTVNDMRFSPIEGEPIIVSASSDKNLLLGELGK</sequence>
<dbReference type="InterPro" id="IPR036322">
    <property type="entry name" value="WD40_repeat_dom_sf"/>
</dbReference>
<feature type="repeat" description="WD" evidence="5">
    <location>
        <begin position="63"/>
        <end position="95"/>
    </location>
</feature>
<dbReference type="GO" id="GO:0003723">
    <property type="term" value="F:RNA binding"/>
    <property type="evidence" value="ECO:0007669"/>
    <property type="project" value="TreeGrafter"/>
</dbReference>
<feature type="repeat" description="WD" evidence="5">
    <location>
        <begin position="282"/>
        <end position="323"/>
    </location>
</feature>
<dbReference type="PANTHER" id="PTHR44006:SF1">
    <property type="entry name" value="U5 SMALL NUCLEAR RIBONUCLEOPROTEIN 40 KDA PROTEIN"/>
    <property type="match status" value="1"/>
</dbReference>
<evidence type="ECO:0000256" key="4">
    <source>
        <dbReference type="ARBA" id="ARBA00023187"/>
    </source>
</evidence>
<dbReference type="AlphaFoldDB" id="A0A3N4KFN2"/>
<dbReference type="PANTHER" id="PTHR44006">
    <property type="entry name" value="U5 SMALL NUCLEAR RIBONUCLEOPROTEIN 40 KDA PROTEIN"/>
    <property type="match status" value="1"/>
</dbReference>
<feature type="repeat" description="WD" evidence="5">
    <location>
        <begin position="197"/>
        <end position="231"/>
    </location>
</feature>
<dbReference type="InterPro" id="IPR019775">
    <property type="entry name" value="WD40_repeat_CS"/>
</dbReference>
<dbReference type="InterPro" id="IPR020472">
    <property type="entry name" value="WD40_PAC1"/>
</dbReference>
<keyword evidence="4" id="KW-0508">mRNA splicing</keyword>